<gene>
    <name evidence="1" type="ORF">UFOVP1244_29</name>
</gene>
<protein>
    <submittedName>
        <fullName evidence="1">Uncharacterized protein</fullName>
    </submittedName>
</protein>
<name>A0A6J5RDA4_9CAUD</name>
<reference evidence="1" key="1">
    <citation type="submission" date="2020-05" db="EMBL/GenBank/DDBJ databases">
        <authorList>
            <person name="Chiriac C."/>
            <person name="Salcher M."/>
            <person name="Ghai R."/>
            <person name="Kavagutti S V."/>
        </authorList>
    </citation>
    <scope>NUCLEOTIDE SEQUENCE</scope>
</reference>
<dbReference type="EMBL" id="LR797181">
    <property type="protein sequence ID" value="CAB4192456.1"/>
    <property type="molecule type" value="Genomic_DNA"/>
</dbReference>
<accession>A0A6J5RDA4</accession>
<organism evidence="1">
    <name type="scientific">uncultured Caudovirales phage</name>
    <dbReference type="NCBI Taxonomy" id="2100421"/>
    <lineage>
        <taxon>Viruses</taxon>
        <taxon>Duplodnaviria</taxon>
        <taxon>Heunggongvirae</taxon>
        <taxon>Uroviricota</taxon>
        <taxon>Caudoviricetes</taxon>
        <taxon>Peduoviridae</taxon>
        <taxon>Maltschvirus</taxon>
        <taxon>Maltschvirus maltsch</taxon>
    </lineage>
</organism>
<sequence>MAAVTLTSTQVNNGPVLGDRPGLNVKRVLFSGRDTSGLTLCTSVCLQMVAIPDGARVVDVLVKCTGISTQVGNFTVGDGSSTARYVSAISVTASSVLSRMNVSGGAGWRYSLTQSASTPFVFAKFDTIDMTFVALTSTNTMSIEMSVWYLMERDANI</sequence>
<proteinExistence type="predicted"/>
<evidence type="ECO:0000313" key="1">
    <source>
        <dbReference type="EMBL" id="CAB4192456.1"/>
    </source>
</evidence>